<keyword evidence="11" id="KW-0819">tRNA processing</keyword>
<keyword evidence="18" id="KW-1185">Reference proteome</keyword>
<evidence type="ECO:0000256" key="10">
    <source>
        <dbReference type="ARBA" id="ARBA00022691"/>
    </source>
</evidence>
<evidence type="ECO:0000256" key="15">
    <source>
        <dbReference type="ARBA" id="ARBA00048481"/>
    </source>
</evidence>
<dbReference type="GO" id="GO:0031515">
    <property type="term" value="C:tRNA (m1A) methyltransferase complex"/>
    <property type="evidence" value="ECO:0007669"/>
    <property type="project" value="InterPro"/>
</dbReference>
<dbReference type="Proteomes" id="UP000046393">
    <property type="component" value="Unplaced"/>
</dbReference>
<dbReference type="GO" id="GO:0000814">
    <property type="term" value="C:ESCRT II complex"/>
    <property type="evidence" value="ECO:0007669"/>
    <property type="project" value="InterPro"/>
</dbReference>
<evidence type="ECO:0000256" key="1">
    <source>
        <dbReference type="ARBA" id="ARBA00004123"/>
    </source>
</evidence>
<name>A0A0N5A998_9BILA</name>
<keyword evidence="6" id="KW-0813">Transport</keyword>
<dbReference type="WBParaSite" id="SMUV_0000066801-mRNA-1">
    <property type="protein sequence ID" value="SMUV_0000066801-mRNA-1"/>
    <property type="gene ID" value="SMUV_0000066801"/>
</dbReference>
<evidence type="ECO:0000256" key="6">
    <source>
        <dbReference type="ARBA" id="ARBA00022448"/>
    </source>
</evidence>
<evidence type="ECO:0000256" key="5">
    <source>
        <dbReference type="ARBA" id="ARBA00017934"/>
    </source>
</evidence>
<dbReference type="AlphaFoldDB" id="A0A0N5A998"/>
<dbReference type="GO" id="GO:0016236">
    <property type="term" value="P:macroautophagy"/>
    <property type="evidence" value="ECO:0007669"/>
    <property type="project" value="UniProtKB-ARBA"/>
</dbReference>
<dbReference type="STRING" id="451379.A0A0N5A998"/>
<dbReference type="InterPro" id="IPR014041">
    <property type="entry name" value="ESCRT-II_cplx_Vps25-sub_N"/>
</dbReference>
<feature type="domain" description="tRNA (adenine(58)-N(1))-methyltransferase catalytic subunit TRM61 C-terminal" evidence="17">
    <location>
        <begin position="266"/>
        <end position="517"/>
    </location>
</feature>
<dbReference type="GO" id="GO:0030488">
    <property type="term" value="P:tRNA methylation"/>
    <property type="evidence" value="ECO:0007669"/>
    <property type="project" value="InterPro"/>
</dbReference>
<dbReference type="EC" id="2.1.1.220" evidence="4"/>
<keyword evidence="7" id="KW-0963">Cytoplasm</keyword>
<evidence type="ECO:0000256" key="2">
    <source>
        <dbReference type="ARBA" id="ARBA00004496"/>
    </source>
</evidence>
<dbReference type="InterPro" id="IPR036388">
    <property type="entry name" value="WH-like_DNA-bd_sf"/>
</dbReference>
<dbReference type="GO" id="GO:0160107">
    <property type="term" value="F:tRNA (adenine(58)-N1)-methyltransferase activity"/>
    <property type="evidence" value="ECO:0007669"/>
    <property type="project" value="UniProtKB-EC"/>
</dbReference>
<evidence type="ECO:0000256" key="3">
    <source>
        <dbReference type="ARBA" id="ARBA00009674"/>
    </source>
</evidence>
<dbReference type="PANTHER" id="PTHR12133">
    <property type="entry name" value="TRNA (ADENINE(58)-N(1))-METHYLTRANSFERASE"/>
    <property type="match status" value="1"/>
</dbReference>
<dbReference type="InterPro" id="IPR049470">
    <property type="entry name" value="TRM61_C"/>
</dbReference>
<dbReference type="InterPro" id="IPR036390">
    <property type="entry name" value="WH_DNA-bd_sf"/>
</dbReference>
<dbReference type="Gene3D" id="1.10.10.570">
    <property type="entry name" value="Winged helix' DNA-binding domain. Chain C. Domain 1"/>
    <property type="match status" value="1"/>
</dbReference>
<dbReference type="PROSITE" id="PS51620">
    <property type="entry name" value="SAM_TRM61"/>
    <property type="match status" value="1"/>
</dbReference>
<dbReference type="Pfam" id="PF08704">
    <property type="entry name" value="GCD14"/>
    <property type="match status" value="1"/>
</dbReference>
<evidence type="ECO:0000256" key="16">
    <source>
        <dbReference type="SAM" id="MobiDB-lite"/>
    </source>
</evidence>
<keyword evidence="8" id="KW-0489">Methyltransferase</keyword>
<proteinExistence type="inferred from homology"/>
<evidence type="ECO:0000256" key="11">
    <source>
        <dbReference type="ARBA" id="ARBA00022694"/>
    </source>
</evidence>
<dbReference type="InterPro" id="IPR008570">
    <property type="entry name" value="ESCRT-II_cplx_Vps25-sub"/>
</dbReference>
<dbReference type="Gene3D" id="3.40.50.150">
    <property type="entry name" value="Vaccinia Virus protein VP39"/>
    <property type="match status" value="1"/>
</dbReference>
<evidence type="ECO:0000313" key="18">
    <source>
        <dbReference type="Proteomes" id="UP000046393"/>
    </source>
</evidence>
<keyword evidence="9" id="KW-0808">Transferase</keyword>
<accession>A0A0N5A998</accession>
<dbReference type="InterPro" id="IPR029063">
    <property type="entry name" value="SAM-dependent_MTases_sf"/>
</dbReference>
<dbReference type="GO" id="GO:0005634">
    <property type="term" value="C:nucleus"/>
    <property type="evidence" value="ECO:0007669"/>
    <property type="project" value="UniProtKB-SubCell"/>
</dbReference>
<dbReference type="SUPFAM" id="SSF53335">
    <property type="entry name" value="S-adenosyl-L-methionine-dependent methyltransferases"/>
    <property type="match status" value="1"/>
</dbReference>
<dbReference type="Gene3D" id="3.10.330.20">
    <property type="match status" value="1"/>
</dbReference>
<evidence type="ECO:0000259" key="17">
    <source>
        <dbReference type="Pfam" id="PF08704"/>
    </source>
</evidence>
<dbReference type="Pfam" id="PF05871">
    <property type="entry name" value="ESCRT-II"/>
    <property type="match status" value="1"/>
</dbReference>
<comment type="similarity">
    <text evidence="3">Belongs to the VPS25 family.</text>
</comment>
<keyword evidence="12" id="KW-0653">Protein transport</keyword>
<dbReference type="FunFam" id="1.10.10.10:FF:000141">
    <property type="entry name" value="vacuolar protein-sorting-associated protein 25"/>
    <property type="match status" value="1"/>
</dbReference>
<reference evidence="19" key="1">
    <citation type="submission" date="2017-02" db="UniProtKB">
        <authorList>
            <consortium name="WormBaseParasite"/>
        </authorList>
    </citation>
    <scope>IDENTIFICATION</scope>
</reference>
<evidence type="ECO:0000256" key="8">
    <source>
        <dbReference type="ARBA" id="ARBA00022603"/>
    </source>
</evidence>
<dbReference type="SUPFAM" id="SSF46785">
    <property type="entry name" value="Winged helix' DNA-binding domain"/>
    <property type="match status" value="2"/>
</dbReference>
<evidence type="ECO:0000256" key="4">
    <source>
        <dbReference type="ARBA" id="ARBA00012796"/>
    </source>
</evidence>
<dbReference type="InterPro" id="IPR014816">
    <property type="entry name" value="tRNA_MeTrfase_Gcd14"/>
</dbReference>
<dbReference type="GO" id="GO:0015031">
    <property type="term" value="P:protein transport"/>
    <property type="evidence" value="ECO:0007669"/>
    <property type="project" value="UniProtKB-KW"/>
</dbReference>
<evidence type="ECO:0000256" key="13">
    <source>
        <dbReference type="ARBA" id="ARBA00023242"/>
    </source>
</evidence>
<dbReference type="PANTHER" id="PTHR12133:SF2">
    <property type="entry name" value="TRNA (ADENINE(58)-N(1))-METHYLTRANSFERASE CATALYTIC SUBUNIT TRMT61A"/>
    <property type="match status" value="1"/>
</dbReference>
<evidence type="ECO:0000313" key="19">
    <source>
        <dbReference type="WBParaSite" id="SMUV_0000066801-mRNA-1"/>
    </source>
</evidence>
<evidence type="ECO:0000256" key="9">
    <source>
        <dbReference type="ARBA" id="ARBA00022679"/>
    </source>
</evidence>
<dbReference type="Gene3D" id="1.10.10.10">
    <property type="entry name" value="Winged helix-like DNA-binding domain superfamily/Winged helix DNA-binding domain"/>
    <property type="match status" value="1"/>
</dbReference>
<evidence type="ECO:0000256" key="12">
    <source>
        <dbReference type="ARBA" id="ARBA00022927"/>
    </source>
</evidence>
<keyword evidence="10" id="KW-0949">S-adenosyl-L-methionine</keyword>
<evidence type="ECO:0000256" key="7">
    <source>
        <dbReference type="ARBA" id="ARBA00022490"/>
    </source>
</evidence>
<sequence length="523" mass="58174">MTFNWPWQYEFPPFFTLQPSLLTREKQLEAWSDLVLDYCQFHKLYVLVVSDISNTELFCNSTLNRKLSSDGVRAVFDFLEQKKHIEWIDSTKNRCHVYWRRPEEWANLIYNWAVSNAQLEVPLTLHELTAGTDTTRESFYGLDKDILIKSLTVLVDDGRAQLLESCSEVEGLAPITMEVSLAESSSEELEVKTGPKLKSFEPIGASFLSSTDIIAEGDTVIIYVNFGKIYAIKVKRGCTLNMKYGTLRHEVLIGQRFGSRISASAGYVYALNPSADLWTRSLSRRTQILYTPDCALIVMLLDAKPGSIICESGTGSGSLSHTLAMTIAPSGHLYTHDIEESRVRDIEAEFKDHGLCDFTTAVTRNVLVDGFIVEDACDGVFLDLPAPWDAIDHAKRALSKSRGGRVVSFSPCIEQVQRVCEVLRSRGFVKVETVELVPRKLKALGLQKTTLAELNASVLPTTNENESSIDGSNIPKPAKKRKLNDGVDGNEDVLCYDGMIPFPPDQPSHTGYLTSATLLPSAA</sequence>
<feature type="compositionally biased region" description="Polar residues" evidence="16">
    <location>
        <begin position="462"/>
        <end position="471"/>
    </location>
</feature>
<feature type="region of interest" description="Disordered" evidence="16">
    <location>
        <begin position="462"/>
        <end position="485"/>
    </location>
</feature>
<dbReference type="GO" id="GO:0071985">
    <property type="term" value="P:multivesicular body sorting pathway"/>
    <property type="evidence" value="ECO:0007669"/>
    <property type="project" value="InterPro"/>
</dbReference>
<organism evidence="18 19">
    <name type="scientific">Syphacia muris</name>
    <dbReference type="NCBI Taxonomy" id="451379"/>
    <lineage>
        <taxon>Eukaryota</taxon>
        <taxon>Metazoa</taxon>
        <taxon>Ecdysozoa</taxon>
        <taxon>Nematoda</taxon>
        <taxon>Chromadorea</taxon>
        <taxon>Rhabditida</taxon>
        <taxon>Spirurina</taxon>
        <taxon>Oxyuridomorpha</taxon>
        <taxon>Oxyuroidea</taxon>
        <taxon>Oxyuridae</taxon>
        <taxon>Syphacia</taxon>
    </lineage>
</organism>
<dbReference type="FunFam" id="1.10.10.570:FF:000003">
    <property type="entry name" value="Vacuolar protein-sorting-associated protein 25"/>
    <property type="match status" value="1"/>
</dbReference>
<keyword evidence="13" id="KW-0539">Nucleus</keyword>
<evidence type="ECO:0000256" key="14">
    <source>
        <dbReference type="ARBA" id="ARBA00030094"/>
    </source>
</evidence>
<protein>
    <recommendedName>
        <fullName evidence="5">Vacuolar protein-sorting-associated protein 25</fullName>
        <ecNumber evidence="4">2.1.1.220</ecNumber>
    </recommendedName>
    <alternativeName>
        <fullName evidence="14">ESCRT-II complex subunit VPS25</fullName>
    </alternativeName>
</protein>
<comment type="subcellular location">
    <subcellularLocation>
        <location evidence="2">Cytoplasm</location>
    </subcellularLocation>
    <subcellularLocation>
        <location evidence="1">Nucleus</location>
    </subcellularLocation>
</comment>
<comment type="catalytic activity">
    <reaction evidence="15">
        <text>an adenosine in mRNA + S-adenosyl-L-methionine = an N(1)-methyladenosine in mRNA + S-adenosyl-L-homocysteine + H(+)</text>
        <dbReference type="Rhea" id="RHEA:55392"/>
        <dbReference type="Rhea" id="RHEA-COMP:12414"/>
        <dbReference type="Rhea" id="RHEA-COMP:12415"/>
        <dbReference type="ChEBI" id="CHEBI:15378"/>
        <dbReference type="ChEBI" id="CHEBI:57856"/>
        <dbReference type="ChEBI" id="CHEBI:59789"/>
        <dbReference type="ChEBI" id="CHEBI:74411"/>
        <dbReference type="ChEBI" id="CHEBI:74491"/>
    </reaction>
</comment>